<keyword evidence="1" id="KW-0732">Signal</keyword>
<dbReference type="EMBL" id="HBNS01051053">
    <property type="protein sequence ID" value="CAE4651989.1"/>
    <property type="molecule type" value="Transcribed_RNA"/>
</dbReference>
<name>A0A6V2N5W1_9STRA</name>
<feature type="signal peptide" evidence="1">
    <location>
        <begin position="1"/>
        <end position="17"/>
    </location>
</feature>
<protein>
    <recommendedName>
        <fullName evidence="3">PS II complex 12 kDa extrinsic protein</fullName>
    </recommendedName>
</protein>
<accession>A0A6V2N5W1</accession>
<reference evidence="2" key="1">
    <citation type="submission" date="2021-01" db="EMBL/GenBank/DDBJ databases">
        <authorList>
            <person name="Corre E."/>
            <person name="Pelletier E."/>
            <person name="Niang G."/>
            <person name="Scheremetjew M."/>
            <person name="Finn R."/>
            <person name="Kale V."/>
            <person name="Holt S."/>
            <person name="Cochrane G."/>
            <person name="Meng A."/>
            <person name="Brown T."/>
            <person name="Cohen L."/>
        </authorList>
    </citation>
    <scope>NUCLEOTIDE SEQUENCE</scope>
    <source>
        <strain evidence="2">GSO104</strain>
    </source>
</reference>
<evidence type="ECO:0000313" key="2">
    <source>
        <dbReference type="EMBL" id="CAE4651989.1"/>
    </source>
</evidence>
<evidence type="ECO:0008006" key="3">
    <source>
        <dbReference type="Google" id="ProtNLM"/>
    </source>
</evidence>
<sequence>MKLSVVAILSVLGVASAFAPANLSVKSTALNAEAEQSRKAFLGAAASALFIPAVANAGTMAQENVFEPTERWESGKPTSDAEKLRVGRYTNARNQMNSNFAPQKRLTLERKSPVERLDINAPNFEAYKRTFPGLYKKIE</sequence>
<dbReference type="AlphaFoldDB" id="A0A6V2N5W1"/>
<gene>
    <name evidence="2" type="ORF">DBRI00130_LOCUS38094</name>
</gene>
<evidence type="ECO:0000256" key="1">
    <source>
        <dbReference type="SAM" id="SignalP"/>
    </source>
</evidence>
<feature type="chain" id="PRO_5030160931" description="PS II complex 12 kDa extrinsic protein" evidence="1">
    <location>
        <begin position="18"/>
        <end position="139"/>
    </location>
</feature>
<proteinExistence type="predicted"/>
<organism evidence="2">
    <name type="scientific">Ditylum brightwellii</name>
    <dbReference type="NCBI Taxonomy" id="49249"/>
    <lineage>
        <taxon>Eukaryota</taxon>
        <taxon>Sar</taxon>
        <taxon>Stramenopiles</taxon>
        <taxon>Ochrophyta</taxon>
        <taxon>Bacillariophyta</taxon>
        <taxon>Mediophyceae</taxon>
        <taxon>Lithodesmiophycidae</taxon>
        <taxon>Lithodesmiales</taxon>
        <taxon>Lithodesmiaceae</taxon>
        <taxon>Ditylum</taxon>
    </lineage>
</organism>